<accession>T1ELE1</accession>
<dbReference type="OrthoDB" id="3180714at2759"/>
<reference evidence="5" key="3">
    <citation type="submission" date="2015-06" db="UniProtKB">
        <authorList>
            <consortium name="EnsemblMetazoa"/>
        </authorList>
    </citation>
    <scope>IDENTIFICATION</scope>
</reference>
<dbReference type="InterPro" id="IPR002125">
    <property type="entry name" value="CMP_dCMP_dom"/>
</dbReference>
<reference evidence="4 6" key="2">
    <citation type="journal article" date="2013" name="Nature">
        <title>Insights into bilaterian evolution from three spiralian genomes.</title>
        <authorList>
            <person name="Simakov O."/>
            <person name="Marletaz F."/>
            <person name="Cho S.J."/>
            <person name="Edsinger-Gonzales E."/>
            <person name="Havlak P."/>
            <person name="Hellsten U."/>
            <person name="Kuo D.H."/>
            <person name="Larsson T."/>
            <person name="Lv J."/>
            <person name="Arendt D."/>
            <person name="Savage R."/>
            <person name="Osoegawa K."/>
            <person name="de Jong P."/>
            <person name="Grimwood J."/>
            <person name="Chapman J.A."/>
            <person name="Shapiro H."/>
            <person name="Aerts A."/>
            <person name="Otillar R.P."/>
            <person name="Terry A.Y."/>
            <person name="Boore J.L."/>
            <person name="Grigoriev I.V."/>
            <person name="Lindberg D.R."/>
            <person name="Seaver E.C."/>
            <person name="Weisblat D.A."/>
            <person name="Putnam N.H."/>
            <person name="Rokhsar D.S."/>
        </authorList>
    </citation>
    <scope>NUCLEOTIDE SEQUENCE</scope>
</reference>
<dbReference type="OMA" id="QHWPTSF"/>
<dbReference type="eggNOG" id="KOG2771">
    <property type="taxonomic scope" value="Eukaryota"/>
</dbReference>
<dbReference type="Proteomes" id="UP000015101">
    <property type="component" value="Unassembled WGS sequence"/>
</dbReference>
<evidence type="ECO:0000256" key="2">
    <source>
        <dbReference type="ARBA" id="ARBA00038160"/>
    </source>
</evidence>
<dbReference type="RefSeq" id="XP_009025861.1">
    <property type="nucleotide sequence ID" value="XM_009027613.1"/>
</dbReference>
<dbReference type="STRING" id="6412.T1ELE1"/>
<dbReference type="PANTHER" id="PTHR11079:SF156">
    <property type="entry name" value="INACTIVE TRNA-SPECIFIC ADENOSINE DEAMINASE-LIKE PROTEIN 3-RELATED"/>
    <property type="match status" value="1"/>
</dbReference>
<dbReference type="GO" id="GO:0005634">
    <property type="term" value="C:nucleus"/>
    <property type="evidence" value="ECO:0000318"/>
    <property type="project" value="GO_Central"/>
</dbReference>
<dbReference type="Pfam" id="PF00383">
    <property type="entry name" value="dCMP_cyt_deam_1"/>
    <property type="match status" value="1"/>
</dbReference>
<dbReference type="GO" id="GO:0003824">
    <property type="term" value="F:catalytic activity"/>
    <property type="evidence" value="ECO:0007669"/>
    <property type="project" value="InterPro"/>
</dbReference>
<evidence type="ECO:0000256" key="1">
    <source>
        <dbReference type="ARBA" id="ARBA00022694"/>
    </source>
</evidence>
<comment type="similarity">
    <text evidence="2">Belongs to the cytidine and deoxycytidylate deaminase family. ADAT3 subfamily.</text>
</comment>
<dbReference type="PROSITE" id="PS51747">
    <property type="entry name" value="CYT_DCMP_DEAMINASES_2"/>
    <property type="match status" value="1"/>
</dbReference>
<dbReference type="HOGENOM" id="CLU_013817_2_1_1"/>
<dbReference type="CDD" id="cd01285">
    <property type="entry name" value="nucleoside_deaminase"/>
    <property type="match status" value="1"/>
</dbReference>
<feature type="domain" description="CMP/dCMP-type deaminase" evidence="3">
    <location>
        <begin position="175"/>
        <end position="311"/>
    </location>
</feature>
<dbReference type="EnsemblMetazoa" id="HelroT154236">
    <property type="protein sequence ID" value="HelroP154236"/>
    <property type="gene ID" value="HelroG154236"/>
</dbReference>
<dbReference type="EMBL" id="AMQM01001478">
    <property type="status" value="NOT_ANNOTATED_CDS"/>
    <property type="molecule type" value="Genomic_DNA"/>
</dbReference>
<dbReference type="KEGG" id="hro:HELRODRAFT_154236"/>
<organism evidence="5 6">
    <name type="scientific">Helobdella robusta</name>
    <name type="common">Californian leech</name>
    <dbReference type="NCBI Taxonomy" id="6412"/>
    <lineage>
        <taxon>Eukaryota</taxon>
        <taxon>Metazoa</taxon>
        <taxon>Spiralia</taxon>
        <taxon>Lophotrochozoa</taxon>
        <taxon>Annelida</taxon>
        <taxon>Clitellata</taxon>
        <taxon>Hirudinea</taxon>
        <taxon>Rhynchobdellida</taxon>
        <taxon>Glossiphoniidae</taxon>
        <taxon>Helobdella</taxon>
    </lineage>
</organism>
<dbReference type="EMBL" id="KB097495">
    <property type="protein sequence ID" value="ESN96747.1"/>
    <property type="molecule type" value="Genomic_DNA"/>
</dbReference>
<keyword evidence="1" id="KW-0819">tRNA processing</keyword>
<evidence type="ECO:0000313" key="6">
    <source>
        <dbReference type="Proteomes" id="UP000015101"/>
    </source>
</evidence>
<evidence type="ECO:0000313" key="5">
    <source>
        <dbReference type="EnsemblMetazoa" id="HelroP154236"/>
    </source>
</evidence>
<name>T1ELE1_HELRO</name>
<dbReference type="InParanoid" id="T1ELE1"/>
<evidence type="ECO:0000259" key="3">
    <source>
        <dbReference type="PROSITE" id="PS51747"/>
    </source>
</evidence>
<dbReference type="GeneID" id="20197391"/>
<dbReference type="CTD" id="20197391"/>
<proteinExistence type="inferred from homology"/>
<sequence>MASKKKFKPDCEELPVAVLSDEVYAKVELVPVYASTIKVKTDTSKIVKWLSQHFPVKDLSHLKRVRKRAGIENMEEECGLDVIICSSIDCYSKRDLIDRIKNFKCTANVSVENQNAPDYIYNLIKSAFLVKVPLLPATTRDQFVEASRYWPVSFHEDKNVTSLLQKHIFSSSDLHKHKMNMKRAFDKSLENSREIAPVIGCVIVDPSNGEVMSASGDTRDEHPLHHAVINAIDSLARHQSANFDPSNKTGPYLCTNYDAYVTVEPCVMCAMALLHSRVGRVFYWKSHEDGALGSKYKLHCNRSLNHRFLVFKNLNTF</sequence>
<dbReference type="InterPro" id="IPR016193">
    <property type="entry name" value="Cytidine_deaminase-like"/>
</dbReference>
<dbReference type="PANTHER" id="PTHR11079">
    <property type="entry name" value="CYTOSINE DEAMINASE FAMILY MEMBER"/>
    <property type="match status" value="1"/>
</dbReference>
<keyword evidence="6" id="KW-1185">Reference proteome</keyword>
<protein>
    <recommendedName>
        <fullName evidence="3">CMP/dCMP-type deaminase domain-containing protein</fullName>
    </recommendedName>
</protein>
<dbReference type="GO" id="GO:0005737">
    <property type="term" value="C:cytoplasm"/>
    <property type="evidence" value="ECO:0000318"/>
    <property type="project" value="GO_Central"/>
</dbReference>
<reference evidence="6" key="1">
    <citation type="submission" date="2012-12" db="EMBL/GenBank/DDBJ databases">
        <authorList>
            <person name="Hellsten U."/>
            <person name="Grimwood J."/>
            <person name="Chapman J.A."/>
            <person name="Shapiro H."/>
            <person name="Aerts A."/>
            <person name="Otillar R.P."/>
            <person name="Terry A.Y."/>
            <person name="Boore J.L."/>
            <person name="Simakov O."/>
            <person name="Marletaz F."/>
            <person name="Cho S.-J."/>
            <person name="Edsinger-Gonzales E."/>
            <person name="Havlak P."/>
            <person name="Kuo D.-H."/>
            <person name="Larsson T."/>
            <person name="Lv J."/>
            <person name="Arendt D."/>
            <person name="Savage R."/>
            <person name="Osoegawa K."/>
            <person name="de Jong P."/>
            <person name="Lindberg D.R."/>
            <person name="Seaver E.C."/>
            <person name="Weisblat D.A."/>
            <person name="Putnam N.H."/>
            <person name="Grigoriev I.V."/>
            <person name="Rokhsar D.S."/>
        </authorList>
    </citation>
    <scope>NUCLEOTIDE SEQUENCE</scope>
</reference>
<dbReference type="AlphaFoldDB" id="T1ELE1"/>
<gene>
    <name evidence="5" type="primary">20197391</name>
    <name evidence="4" type="ORF">HELRODRAFT_154236</name>
</gene>
<dbReference type="SUPFAM" id="SSF53927">
    <property type="entry name" value="Cytidine deaminase-like"/>
    <property type="match status" value="1"/>
</dbReference>
<dbReference type="GO" id="GO:0008033">
    <property type="term" value="P:tRNA processing"/>
    <property type="evidence" value="ECO:0007669"/>
    <property type="project" value="UniProtKB-KW"/>
</dbReference>
<dbReference type="Gene3D" id="3.40.140.10">
    <property type="entry name" value="Cytidine Deaminase, domain 2"/>
    <property type="match status" value="1"/>
</dbReference>
<dbReference type="FunCoup" id="T1ELE1">
    <property type="interactions" value="552"/>
</dbReference>
<evidence type="ECO:0000313" key="4">
    <source>
        <dbReference type="EMBL" id="ESN96747.1"/>
    </source>
</evidence>